<evidence type="ECO:0000313" key="2">
    <source>
        <dbReference type="Proteomes" id="UP000199379"/>
    </source>
</evidence>
<proteinExistence type="predicted"/>
<evidence type="ECO:0000313" key="1">
    <source>
        <dbReference type="EMBL" id="SEK08228.1"/>
    </source>
</evidence>
<dbReference type="AlphaFoldDB" id="A0A1H7E2Z7"/>
<accession>A0A1H7E2Z7</accession>
<organism evidence="1 2">
    <name type="scientific">Cribrihabitans marinus</name>
    <dbReference type="NCBI Taxonomy" id="1227549"/>
    <lineage>
        <taxon>Bacteria</taxon>
        <taxon>Pseudomonadati</taxon>
        <taxon>Pseudomonadota</taxon>
        <taxon>Alphaproteobacteria</taxon>
        <taxon>Rhodobacterales</taxon>
        <taxon>Paracoccaceae</taxon>
        <taxon>Cribrihabitans</taxon>
    </lineage>
</organism>
<dbReference type="RefSeq" id="WP_244892212.1">
    <property type="nucleotide sequence ID" value="NZ_FNYD01000025.1"/>
</dbReference>
<dbReference type="EMBL" id="FNYD01000025">
    <property type="protein sequence ID" value="SEK08228.1"/>
    <property type="molecule type" value="Genomic_DNA"/>
</dbReference>
<keyword evidence="2" id="KW-1185">Reference proteome</keyword>
<reference evidence="1 2" key="1">
    <citation type="submission" date="2016-10" db="EMBL/GenBank/DDBJ databases">
        <authorList>
            <person name="de Groot N.N."/>
        </authorList>
    </citation>
    <scope>NUCLEOTIDE SEQUENCE [LARGE SCALE GENOMIC DNA]</scope>
    <source>
        <strain evidence="1 2">DSM 29340</strain>
    </source>
</reference>
<protein>
    <submittedName>
        <fullName evidence="1">AraC family transcriptional regulator</fullName>
    </submittedName>
</protein>
<dbReference type="STRING" id="1227549.SAMN05444007_1251"/>
<name>A0A1H7E2Z7_9RHOB</name>
<gene>
    <name evidence="1" type="ORF">SAMN05444007_1251</name>
</gene>
<sequence>MPRRYAEIYPSLPLLNSDDMEHVSAAGLMSVRYFQAKPDRMPEDVFTEHHILLNLRDERKRLGDPLRGAA</sequence>
<dbReference type="Proteomes" id="UP000199379">
    <property type="component" value="Unassembled WGS sequence"/>
</dbReference>